<sequence>MTCREHSYIRAFLSPDKPIRLVRTGCHARALPALGAWVQRQRGRGGVEAGCWRGWREWRRSAGGVWRGMGRDRKVHVVLSTTFCRETFTSTHHSPPRADTHKQEWRPVLAFPKTRESLELEPT</sequence>
<evidence type="ECO:0000313" key="2">
    <source>
        <dbReference type="Proteomes" id="UP000324222"/>
    </source>
</evidence>
<accession>A0A5B7I9M2</accession>
<gene>
    <name evidence="1" type="ORF">E2C01_072699</name>
</gene>
<organism evidence="1 2">
    <name type="scientific">Portunus trituberculatus</name>
    <name type="common">Swimming crab</name>
    <name type="synonym">Neptunus trituberculatus</name>
    <dbReference type="NCBI Taxonomy" id="210409"/>
    <lineage>
        <taxon>Eukaryota</taxon>
        <taxon>Metazoa</taxon>
        <taxon>Ecdysozoa</taxon>
        <taxon>Arthropoda</taxon>
        <taxon>Crustacea</taxon>
        <taxon>Multicrustacea</taxon>
        <taxon>Malacostraca</taxon>
        <taxon>Eumalacostraca</taxon>
        <taxon>Eucarida</taxon>
        <taxon>Decapoda</taxon>
        <taxon>Pleocyemata</taxon>
        <taxon>Brachyura</taxon>
        <taxon>Eubrachyura</taxon>
        <taxon>Portunoidea</taxon>
        <taxon>Portunidae</taxon>
        <taxon>Portuninae</taxon>
        <taxon>Portunus</taxon>
    </lineage>
</organism>
<dbReference type="EMBL" id="VSRR010047893">
    <property type="protein sequence ID" value="MPC78217.1"/>
    <property type="molecule type" value="Genomic_DNA"/>
</dbReference>
<dbReference type="Proteomes" id="UP000324222">
    <property type="component" value="Unassembled WGS sequence"/>
</dbReference>
<evidence type="ECO:0000313" key="1">
    <source>
        <dbReference type="EMBL" id="MPC78217.1"/>
    </source>
</evidence>
<dbReference type="AlphaFoldDB" id="A0A5B7I9M2"/>
<keyword evidence="2" id="KW-1185">Reference proteome</keyword>
<comment type="caution">
    <text evidence="1">The sequence shown here is derived from an EMBL/GenBank/DDBJ whole genome shotgun (WGS) entry which is preliminary data.</text>
</comment>
<reference evidence="1 2" key="1">
    <citation type="submission" date="2019-05" db="EMBL/GenBank/DDBJ databases">
        <title>Another draft genome of Portunus trituberculatus and its Hox gene families provides insights of decapod evolution.</title>
        <authorList>
            <person name="Jeong J.-H."/>
            <person name="Song I."/>
            <person name="Kim S."/>
            <person name="Choi T."/>
            <person name="Kim D."/>
            <person name="Ryu S."/>
            <person name="Kim W."/>
        </authorList>
    </citation>
    <scope>NUCLEOTIDE SEQUENCE [LARGE SCALE GENOMIC DNA]</scope>
    <source>
        <tissue evidence="1">Muscle</tissue>
    </source>
</reference>
<name>A0A5B7I9M2_PORTR</name>
<protein>
    <submittedName>
        <fullName evidence="1">Uncharacterized protein</fullName>
    </submittedName>
</protein>
<proteinExistence type="predicted"/>